<evidence type="ECO:0000313" key="3">
    <source>
        <dbReference type="EMBL" id="SPD85647.1"/>
    </source>
</evidence>
<protein>
    <submittedName>
        <fullName evidence="3">Putative Predicted membrane protein</fullName>
    </submittedName>
</protein>
<feature type="transmembrane region" description="Helical" evidence="1">
    <location>
        <begin position="308"/>
        <end position="330"/>
    </location>
</feature>
<dbReference type="AlphaFoldDB" id="A0A2N9JC02"/>
<reference evidence="3 4" key="1">
    <citation type="submission" date="2018-02" db="EMBL/GenBank/DDBJ databases">
        <authorList>
            <person name="Cohen D.B."/>
            <person name="Kent A.D."/>
        </authorList>
    </citation>
    <scope>NUCLEOTIDE SEQUENCE [LARGE SCALE GENOMIC DNA]</scope>
    <source>
        <strain evidence="3">1</strain>
    </source>
</reference>
<dbReference type="Pfam" id="PF20990">
    <property type="entry name" value="DUF2207_C"/>
    <property type="match status" value="1"/>
</dbReference>
<dbReference type="OrthoDB" id="143710at2"/>
<evidence type="ECO:0000256" key="1">
    <source>
        <dbReference type="SAM" id="Phobius"/>
    </source>
</evidence>
<feature type="transmembrane region" description="Helical" evidence="1">
    <location>
        <begin position="192"/>
        <end position="225"/>
    </location>
</feature>
<name>A0A2N9JC02_9ACTN</name>
<proteinExistence type="predicted"/>
<feature type="domain" description="Predicted membrane protein YciQ-like C-terminal" evidence="2">
    <location>
        <begin position="66"/>
        <end position="290"/>
    </location>
</feature>
<keyword evidence="4" id="KW-1185">Reference proteome</keyword>
<evidence type="ECO:0000313" key="4">
    <source>
        <dbReference type="Proteomes" id="UP000238164"/>
    </source>
</evidence>
<keyword evidence="1" id="KW-1133">Transmembrane helix</keyword>
<evidence type="ECO:0000259" key="2">
    <source>
        <dbReference type="Pfam" id="PF20990"/>
    </source>
</evidence>
<organism evidence="3 4">
    <name type="scientific">Micropruina glycogenica</name>
    <dbReference type="NCBI Taxonomy" id="75385"/>
    <lineage>
        <taxon>Bacteria</taxon>
        <taxon>Bacillati</taxon>
        <taxon>Actinomycetota</taxon>
        <taxon>Actinomycetes</taxon>
        <taxon>Propionibacteriales</taxon>
        <taxon>Nocardioidaceae</taxon>
        <taxon>Micropruina</taxon>
    </lineage>
</organism>
<sequence>MDLTWILLGVAVLALLVWAWRAQRRKFADEYFAGVTPGLTPVGAQTEQRVPVPGGAEYTGEVAVAFNPPKGVRPGLAGTVVDGKPETRDVIATIVDLAARGHLSIVVVENPRSRTGKDWELRKADKPTADRADPMEAQLLRDLFVGGPDVRLSELRRLGNPAVGDYQYALANASYEGGWFRHVTGMHPVRIVWIVAALMLLAGFGMGVPALLAGGAVAALGGVVIGSQGMQRPVRTAEGTALRVQTLGFKRYLETAEKEQFSYEEASEIFSKYLPWAIVLGVAAHWVKVFGDLAAAARADGYEDDMDLLWLGVVGWGVHDAMFSLAMFSAMDGFGDMGGMGDAFGDPGSMFDSGAIDGLGADAGGSFGDFGGFGGGDGGGFGGGDGGGGGGGE</sequence>
<dbReference type="RefSeq" id="WP_158680814.1">
    <property type="nucleotide sequence ID" value="NZ_BAAAGO010000042.1"/>
</dbReference>
<gene>
    <name evidence="3" type="ORF">MPLG2_0612</name>
</gene>
<dbReference type="KEGG" id="mgg:MPLG2_0612"/>
<feature type="transmembrane region" description="Helical" evidence="1">
    <location>
        <begin position="273"/>
        <end position="296"/>
    </location>
</feature>
<dbReference type="EMBL" id="LT985188">
    <property type="protein sequence ID" value="SPD85647.1"/>
    <property type="molecule type" value="Genomic_DNA"/>
</dbReference>
<dbReference type="InterPro" id="IPR048389">
    <property type="entry name" value="YciQ-like_C"/>
</dbReference>
<dbReference type="Proteomes" id="UP000238164">
    <property type="component" value="Chromosome 1"/>
</dbReference>
<keyword evidence="1" id="KW-0812">Transmembrane</keyword>
<keyword evidence="1" id="KW-0472">Membrane</keyword>
<accession>A0A2N9JC02</accession>